<name>A0A1X7U7E5_AMPQE</name>
<organism evidence="2">
    <name type="scientific">Amphimedon queenslandica</name>
    <name type="common">Sponge</name>
    <dbReference type="NCBI Taxonomy" id="400682"/>
    <lineage>
        <taxon>Eukaryota</taxon>
        <taxon>Metazoa</taxon>
        <taxon>Porifera</taxon>
        <taxon>Demospongiae</taxon>
        <taxon>Heteroscleromorpha</taxon>
        <taxon>Haplosclerida</taxon>
        <taxon>Niphatidae</taxon>
        <taxon>Amphimedon</taxon>
    </lineage>
</organism>
<dbReference type="InParanoid" id="A0A1X7U7E5"/>
<dbReference type="EnsemblMetazoa" id="XM_020000354.1">
    <property type="protein sequence ID" value="XP_019855913.1"/>
    <property type="gene ID" value="LOC109584568"/>
</dbReference>
<dbReference type="AlphaFoldDB" id="A0A1X7U7E5"/>
<feature type="compositionally biased region" description="Basic and acidic residues" evidence="1">
    <location>
        <begin position="74"/>
        <end position="94"/>
    </location>
</feature>
<proteinExistence type="predicted"/>
<evidence type="ECO:0000313" key="2">
    <source>
        <dbReference type="EnsemblMetazoa" id="Aqu2.1.23381_001"/>
    </source>
</evidence>
<accession>A0A1X7U7E5</accession>
<reference evidence="3" key="1">
    <citation type="journal article" date="2010" name="Nature">
        <title>The Amphimedon queenslandica genome and the evolution of animal complexity.</title>
        <authorList>
            <person name="Srivastava M."/>
            <person name="Simakov O."/>
            <person name="Chapman J."/>
            <person name="Fahey B."/>
            <person name="Gauthier M.E."/>
            <person name="Mitros T."/>
            <person name="Richards G.S."/>
            <person name="Conaco C."/>
            <person name="Dacre M."/>
            <person name="Hellsten U."/>
            <person name="Larroux C."/>
            <person name="Putnam N.H."/>
            <person name="Stanke M."/>
            <person name="Adamska M."/>
            <person name="Darling A."/>
            <person name="Degnan S.M."/>
            <person name="Oakley T.H."/>
            <person name="Plachetzki D.C."/>
            <person name="Zhai Y."/>
            <person name="Adamski M."/>
            <person name="Calcino A."/>
            <person name="Cummins S.F."/>
            <person name="Goodstein D.M."/>
            <person name="Harris C."/>
            <person name="Jackson D.J."/>
            <person name="Leys S.P."/>
            <person name="Shu S."/>
            <person name="Woodcroft B.J."/>
            <person name="Vervoort M."/>
            <person name="Kosik K.S."/>
            <person name="Manning G."/>
            <person name="Degnan B.M."/>
            <person name="Rokhsar D.S."/>
        </authorList>
    </citation>
    <scope>NUCLEOTIDE SEQUENCE [LARGE SCALE GENOMIC DNA]</scope>
</reference>
<feature type="region of interest" description="Disordered" evidence="1">
    <location>
        <begin position="70"/>
        <end position="94"/>
    </location>
</feature>
<protein>
    <submittedName>
        <fullName evidence="2">Uncharacterized protein</fullName>
    </submittedName>
</protein>
<reference evidence="2" key="2">
    <citation type="submission" date="2017-05" db="UniProtKB">
        <authorList>
            <consortium name="EnsemblMetazoa"/>
        </authorList>
    </citation>
    <scope>IDENTIFICATION</scope>
</reference>
<keyword evidence="3" id="KW-1185">Reference proteome</keyword>
<gene>
    <name evidence="2" type="primary">109584568</name>
</gene>
<sequence length="168" mass="20230">MATVNQEAAFRAWVERKNKEHREALAAEKREMERERKAYQERMAKGRAAYKSWLRKVELEDEEIHREAIRKRQKDAMERESRNKRELESARGYREWKRRKETEEKIRRAANGDYTIDQRSETPALPGYLSVWSCDSHMTDLITSRVKRPLTYSLTDLRDKWKPTIETN</sequence>
<evidence type="ECO:0000313" key="3">
    <source>
        <dbReference type="Proteomes" id="UP000007879"/>
    </source>
</evidence>
<evidence type="ECO:0000256" key="1">
    <source>
        <dbReference type="SAM" id="MobiDB-lite"/>
    </source>
</evidence>
<dbReference type="KEGG" id="aqu:109584568"/>
<dbReference type="Proteomes" id="UP000007879">
    <property type="component" value="Unassembled WGS sequence"/>
</dbReference>
<dbReference type="EnsemblMetazoa" id="Aqu2.1.23381_001">
    <property type="protein sequence ID" value="Aqu2.1.23381_001"/>
    <property type="gene ID" value="Aqu2.1.23381"/>
</dbReference>